<keyword evidence="5" id="KW-0274">FAD</keyword>
<dbReference type="InterPro" id="IPR017046">
    <property type="entry name" value="Prenylcysteine_Oxase1"/>
</dbReference>
<dbReference type="Proteomes" id="UP001501425">
    <property type="component" value="Unassembled WGS sequence"/>
</dbReference>
<evidence type="ECO:0000256" key="5">
    <source>
        <dbReference type="ARBA" id="ARBA00022827"/>
    </source>
</evidence>
<feature type="domain" description="Prenylcysteine lyase" evidence="8">
    <location>
        <begin position="95"/>
        <end position="414"/>
    </location>
</feature>
<reference evidence="9" key="2">
    <citation type="submission" date="2023-12" db="EMBL/GenBank/DDBJ databases">
        <authorList>
            <person name="Sun Q."/>
            <person name="Inoue M."/>
        </authorList>
    </citation>
    <scope>NUCLEOTIDE SEQUENCE</scope>
    <source>
        <strain evidence="9">JCM 14265</strain>
    </source>
</reference>
<evidence type="ECO:0000259" key="8">
    <source>
        <dbReference type="Pfam" id="PF07156"/>
    </source>
</evidence>
<gene>
    <name evidence="9" type="ORF">GCM10008994_20610</name>
</gene>
<dbReference type="InterPro" id="IPR010795">
    <property type="entry name" value="Prenylcys_lyase"/>
</dbReference>
<proteinExistence type="inferred from homology"/>
<organism evidence="9 10">
    <name type="scientific">Halorubrum ejinorense</name>
    <dbReference type="NCBI Taxonomy" id="425309"/>
    <lineage>
        <taxon>Archaea</taxon>
        <taxon>Methanobacteriati</taxon>
        <taxon>Methanobacteriota</taxon>
        <taxon>Stenosarchaea group</taxon>
        <taxon>Halobacteria</taxon>
        <taxon>Halobacteriales</taxon>
        <taxon>Haloferacaceae</taxon>
        <taxon>Halorubrum</taxon>
    </lineage>
</organism>
<dbReference type="AlphaFoldDB" id="A0AAV3SU83"/>
<keyword evidence="6" id="KW-0560">Oxidoreductase</keyword>
<dbReference type="InterPro" id="IPR036188">
    <property type="entry name" value="FAD/NAD-bd_sf"/>
</dbReference>
<dbReference type="PANTHER" id="PTHR15944">
    <property type="entry name" value="FARNESYLCYSTEINE LYASE"/>
    <property type="match status" value="1"/>
</dbReference>
<dbReference type="EMBL" id="BAAADQ010000012">
    <property type="protein sequence ID" value="GAA0545581.1"/>
    <property type="molecule type" value="Genomic_DNA"/>
</dbReference>
<dbReference type="SUPFAM" id="SSF51905">
    <property type="entry name" value="FAD/NAD(P)-binding domain"/>
    <property type="match status" value="1"/>
</dbReference>
<keyword evidence="3" id="KW-0285">Flavoprotein</keyword>
<evidence type="ECO:0000313" key="9">
    <source>
        <dbReference type="EMBL" id="GAA0545581.1"/>
    </source>
</evidence>
<reference evidence="9" key="1">
    <citation type="journal article" date="2014" name="Int. J. Syst. Evol. Microbiol.">
        <title>Complete genome sequence of Corynebacterium casei LMG S-19264T (=DSM 44701T), isolated from a smear-ripened cheese.</title>
        <authorList>
            <consortium name="US DOE Joint Genome Institute (JGI-PGF)"/>
            <person name="Walter F."/>
            <person name="Albersmeier A."/>
            <person name="Kalinowski J."/>
            <person name="Ruckert C."/>
        </authorList>
    </citation>
    <scope>NUCLEOTIDE SEQUENCE</scope>
    <source>
        <strain evidence="9">JCM 14265</strain>
    </source>
</reference>
<keyword evidence="7" id="KW-0325">Glycoprotein</keyword>
<protein>
    <recommendedName>
        <fullName evidence="8">Prenylcysteine lyase domain-containing protein</fullName>
    </recommendedName>
</protein>
<evidence type="ECO:0000256" key="3">
    <source>
        <dbReference type="ARBA" id="ARBA00022630"/>
    </source>
</evidence>
<dbReference type="GO" id="GO:0030327">
    <property type="term" value="P:prenylated protein catabolic process"/>
    <property type="evidence" value="ECO:0007669"/>
    <property type="project" value="TreeGrafter"/>
</dbReference>
<comment type="cofactor">
    <cofactor evidence="1">
        <name>FAD</name>
        <dbReference type="ChEBI" id="CHEBI:57692"/>
    </cofactor>
</comment>
<keyword evidence="4" id="KW-0732">Signal</keyword>
<sequence length="417" mass="45857">MAYQVGTQSGEPAEIVVLERAPEIGGRIKRISVGGQSINAGGKYIHSSNELLLGLANTLGLKLSKPMKPKHGPSGIWNGHRFVVRTDGPAWRANASIVRRYGLSILRIHWVTQAFLRRFRRVYRLPVSTAGFETPTDLLHAIGLDHLLWIPGDEYLRDKGISDRAIDEFVSAITRNFYAQNASEIHAFACLVALVGGGTVGSVYTVDGGTIQFCQQLLERSNATVKTDMEIRSIEADGSTVSVATDTEDFEFDVLCIAAPLEPADISIGRSLEGVDFPEDIGFVRLESQFVAGECSPEYFGSTDAPPGSVVTTADSTEPFYDLHRQPTDGETGTYVFALASREPSVPVTETDIFYDVTEVQTIPWNAYPEFTPRSDTAPFRLHPNVYYINAMEPVISAMETQVIASRNVWNLMKETD</sequence>
<dbReference type="Pfam" id="PF07156">
    <property type="entry name" value="Prenylcys_lyase"/>
    <property type="match status" value="1"/>
</dbReference>
<evidence type="ECO:0000256" key="7">
    <source>
        <dbReference type="ARBA" id="ARBA00023180"/>
    </source>
</evidence>
<accession>A0AAV3SU83</accession>
<dbReference type="GO" id="GO:0030328">
    <property type="term" value="P:prenylcysteine catabolic process"/>
    <property type="evidence" value="ECO:0007669"/>
    <property type="project" value="InterPro"/>
</dbReference>
<evidence type="ECO:0000256" key="2">
    <source>
        <dbReference type="ARBA" id="ARBA00009967"/>
    </source>
</evidence>
<dbReference type="Gene3D" id="3.50.50.60">
    <property type="entry name" value="FAD/NAD(P)-binding domain"/>
    <property type="match status" value="1"/>
</dbReference>
<dbReference type="GO" id="GO:0001735">
    <property type="term" value="F:prenylcysteine oxidase activity"/>
    <property type="evidence" value="ECO:0007669"/>
    <property type="project" value="InterPro"/>
</dbReference>
<evidence type="ECO:0000256" key="6">
    <source>
        <dbReference type="ARBA" id="ARBA00023002"/>
    </source>
</evidence>
<evidence type="ECO:0000256" key="4">
    <source>
        <dbReference type="ARBA" id="ARBA00022729"/>
    </source>
</evidence>
<name>A0AAV3SU83_9EURY</name>
<evidence type="ECO:0000256" key="1">
    <source>
        <dbReference type="ARBA" id="ARBA00001974"/>
    </source>
</evidence>
<dbReference type="PANTHER" id="PTHR15944:SF0">
    <property type="entry name" value="PRENYLCYSTEINE LYASE DOMAIN-CONTAINING PROTEIN"/>
    <property type="match status" value="1"/>
</dbReference>
<evidence type="ECO:0000313" key="10">
    <source>
        <dbReference type="Proteomes" id="UP001501425"/>
    </source>
</evidence>
<comment type="similarity">
    <text evidence="2">Belongs to the prenylcysteine oxidase family.</text>
</comment>
<comment type="caution">
    <text evidence="9">The sequence shown here is derived from an EMBL/GenBank/DDBJ whole genome shotgun (WGS) entry which is preliminary data.</text>
</comment>